<organism evidence="1 2">
    <name type="scientific">Camellia lanceoleosa</name>
    <dbReference type="NCBI Taxonomy" id="1840588"/>
    <lineage>
        <taxon>Eukaryota</taxon>
        <taxon>Viridiplantae</taxon>
        <taxon>Streptophyta</taxon>
        <taxon>Embryophyta</taxon>
        <taxon>Tracheophyta</taxon>
        <taxon>Spermatophyta</taxon>
        <taxon>Magnoliopsida</taxon>
        <taxon>eudicotyledons</taxon>
        <taxon>Gunneridae</taxon>
        <taxon>Pentapetalae</taxon>
        <taxon>asterids</taxon>
        <taxon>Ericales</taxon>
        <taxon>Theaceae</taxon>
        <taxon>Camellia</taxon>
    </lineage>
</organism>
<evidence type="ECO:0000313" key="2">
    <source>
        <dbReference type="Proteomes" id="UP001060215"/>
    </source>
</evidence>
<sequence>MASFFGSCSMLVSLVFMFMLIGPSFAKQRTKLKQICSKTIDQHECIKLMKSNSRASDADIRGLTEIAIDLASCKARDILGVLNSRYDNRYDTWKDRYNSFTDRHGSCYKNYQDAIRDLEQTKKLFYDGDYKRIAVRVNDVKEEVRDCKNQFENSANYSSDRRRWNKEFEILCDVIKVSSKSLYDDSYSLFTRFP</sequence>
<reference evidence="1 2" key="1">
    <citation type="journal article" date="2022" name="Plant J.">
        <title>Chromosome-level genome of Camellia lanceoleosa provides a valuable resource for understanding genome evolution and self-incompatibility.</title>
        <authorList>
            <person name="Gong W."/>
            <person name="Xiao S."/>
            <person name="Wang L."/>
            <person name="Liao Z."/>
            <person name="Chang Y."/>
            <person name="Mo W."/>
            <person name="Hu G."/>
            <person name="Li W."/>
            <person name="Zhao G."/>
            <person name="Zhu H."/>
            <person name="Hu X."/>
            <person name="Ji K."/>
            <person name="Xiang X."/>
            <person name="Song Q."/>
            <person name="Yuan D."/>
            <person name="Jin S."/>
            <person name="Zhang L."/>
        </authorList>
    </citation>
    <scope>NUCLEOTIDE SEQUENCE [LARGE SCALE GENOMIC DNA]</scope>
    <source>
        <strain evidence="1">SQ_2022a</strain>
    </source>
</reference>
<protein>
    <submittedName>
        <fullName evidence="1">Pectinesterase inhibitor</fullName>
    </submittedName>
</protein>
<comment type="caution">
    <text evidence="1">The sequence shown here is derived from an EMBL/GenBank/DDBJ whole genome shotgun (WGS) entry which is preliminary data.</text>
</comment>
<evidence type="ECO:0000313" key="1">
    <source>
        <dbReference type="EMBL" id="KAI7995638.1"/>
    </source>
</evidence>
<accession>A0ACC0G3I6</accession>
<gene>
    <name evidence="1" type="ORF">LOK49_LG11G01961</name>
</gene>
<dbReference type="Proteomes" id="UP001060215">
    <property type="component" value="Chromosome 12"/>
</dbReference>
<keyword evidence="2" id="KW-1185">Reference proteome</keyword>
<dbReference type="EMBL" id="CM045769">
    <property type="protein sequence ID" value="KAI7995638.1"/>
    <property type="molecule type" value="Genomic_DNA"/>
</dbReference>
<name>A0ACC0G3I6_9ERIC</name>
<proteinExistence type="predicted"/>